<protein>
    <submittedName>
        <fullName evidence="1">Uncharacterized protein</fullName>
    </submittedName>
</protein>
<gene>
    <name evidence="1" type="ORF">PGLA1383_LOCUS54736</name>
</gene>
<proteinExistence type="predicted"/>
<dbReference type="AlphaFoldDB" id="A0A813HPP1"/>
<organism evidence="1 2">
    <name type="scientific">Polarella glacialis</name>
    <name type="common">Dinoflagellate</name>
    <dbReference type="NCBI Taxonomy" id="89957"/>
    <lineage>
        <taxon>Eukaryota</taxon>
        <taxon>Sar</taxon>
        <taxon>Alveolata</taxon>
        <taxon>Dinophyceae</taxon>
        <taxon>Suessiales</taxon>
        <taxon>Suessiaceae</taxon>
        <taxon>Polarella</taxon>
    </lineage>
</organism>
<sequence>MDAVSELLDCEDSNPESPWEDLWKATSRHLISRAGQLDASQELGDLARRVVRRWGPLAMVNARRELSGDLMGRLPRRTVSSGFCIYGVMTAYFFRCFESLPPQAPAQQVASCLRRITSGPLGAMDTRDNWGPLEFSESSRWPIRPLDFRLLQEHWEACSLKSLTVEKCPDVNLQELRLSSGLGAELRGVPGAGAAVAIARQLAAPAPPPVPLWLGLNLVPGKPGARVPPTLRMVVIGSHLGSNFEPLSLVQACAARASLRLKATVFGTAYPWPEMPCTIFGQCARSRPIDDAVGLLVKQMYRPVWKPEELLELLAEGLEEPQLVEADLILCTQPMALCALLRGITDLPMLLYQAFPLVGATPLAFRHLLLLQLRETQVANPKRSSLVAYSEYLSQQVQRQTGQRPICLRPHSLYAARAPTGGGYSPDRENPRVLVSRLAGWARDGAAAVLHLSEAFAERMLRPETRIRLVFLGVQRPDAETVAGISRPFGYNELRRFRAAVYFPWDMGMLLFSELYAVGVPLLIPGRAWIAAMIKRMLENTDFGWWQVREEGSAVALPSRKSLPGSTLSWPWLSANSSIAEILQLYELTDFARWPHVTAFASLPELMVSLRTIDFDSTSQQMIRWNEATLPRSLDILARTLASLLGNQTLHAEKDESSCV</sequence>
<name>A0A813HPP1_POLGL</name>
<dbReference type="OrthoDB" id="426718at2759"/>
<keyword evidence="2" id="KW-1185">Reference proteome</keyword>
<dbReference type="EMBL" id="CAJNNV010032352">
    <property type="protein sequence ID" value="CAE8639723.1"/>
    <property type="molecule type" value="Genomic_DNA"/>
</dbReference>
<evidence type="ECO:0000313" key="1">
    <source>
        <dbReference type="EMBL" id="CAE8639723.1"/>
    </source>
</evidence>
<evidence type="ECO:0000313" key="2">
    <source>
        <dbReference type="Proteomes" id="UP000654075"/>
    </source>
</evidence>
<reference evidence="1" key="1">
    <citation type="submission" date="2021-02" db="EMBL/GenBank/DDBJ databases">
        <authorList>
            <person name="Dougan E. K."/>
            <person name="Rhodes N."/>
            <person name="Thang M."/>
            <person name="Chan C."/>
        </authorList>
    </citation>
    <scope>NUCLEOTIDE SEQUENCE</scope>
</reference>
<comment type="caution">
    <text evidence="1">The sequence shown here is derived from an EMBL/GenBank/DDBJ whole genome shotgun (WGS) entry which is preliminary data.</text>
</comment>
<accession>A0A813HPP1</accession>
<dbReference type="Proteomes" id="UP000654075">
    <property type="component" value="Unassembled WGS sequence"/>
</dbReference>